<dbReference type="Proteomes" id="UP001485043">
    <property type="component" value="Unassembled WGS sequence"/>
</dbReference>
<accession>A0AAW1TM93</accession>
<dbReference type="AlphaFoldDB" id="A0AAW1TM93"/>
<protein>
    <submittedName>
        <fullName evidence="2">Uncharacterized protein</fullName>
    </submittedName>
</protein>
<proteinExistence type="predicted"/>
<evidence type="ECO:0000256" key="1">
    <source>
        <dbReference type="SAM" id="MobiDB-lite"/>
    </source>
</evidence>
<sequence length="70" mass="7696">MPRSKTHTGNGTSPVSFERSGQTDRDDIEQESPLTGCLQDLKTHTRSSSARLSLTPRLCHDSTQKANNLV</sequence>
<dbReference type="EMBL" id="JALJOV010000003">
    <property type="protein sequence ID" value="KAK9869000.1"/>
    <property type="molecule type" value="Genomic_DNA"/>
</dbReference>
<keyword evidence="3" id="KW-1185">Reference proteome</keyword>
<gene>
    <name evidence="2" type="ORF">WJX84_007323</name>
</gene>
<feature type="region of interest" description="Disordered" evidence="1">
    <location>
        <begin position="1"/>
        <end position="50"/>
    </location>
</feature>
<name>A0AAW1TM93_9CHLO</name>
<evidence type="ECO:0000313" key="2">
    <source>
        <dbReference type="EMBL" id="KAK9869000.1"/>
    </source>
</evidence>
<evidence type="ECO:0000313" key="3">
    <source>
        <dbReference type="Proteomes" id="UP001485043"/>
    </source>
</evidence>
<reference evidence="2 3" key="1">
    <citation type="journal article" date="2024" name="Nat. Commun.">
        <title>Phylogenomics reveals the evolutionary origins of lichenization in chlorophyte algae.</title>
        <authorList>
            <person name="Puginier C."/>
            <person name="Libourel C."/>
            <person name="Otte J."/>
            <person name="Skaloud P."/>
            <person name="Haon M."/>
            <person name="Grisel S."/>
            <person name="Petersen M."/>
            <person name="Berrin J.G."/>
            <person name="Delaux P.M."/>
            <person name="Dal Grande F."/>
            <person name="Keller J."/>
        </authorList>
    </citation>
    <scope>NUCLEOTIDE SEQUENCE [LARGE SCALE GENOMIC DNA]</scope>
    <source>
        <strain evidence="2 3">SAG 2523</strain>
    </source>
</reference>
<comment type="caution">
    <text evidence="2">The sequence shown here is derived from an EMBL/GenBank/DDBJ whole genome shotgun (WGS) entry which is preliminary data.</text>
</comment>
<organism evidence="2 3">
    <name type="scientific">Apatococcus fuscideae</name>
    <dbReference type="NCBI Taxonomy" id="2026836"/>
    <lineage>
        <taxon>Eukaryota</taxon>
        <taxon>Viridiplantae</taxon>
        <taxon>Chlorophyta</taxon>
        <taxon>core chlorophytes</taxon>
        <taxon>Trebouxiophyceae</taxon>
        <taxon>Chlorellales</taxon>
        <taxon>Chlorellaceae</taxon>
        <taxon>Apatococcus</taxon>
    </lineage>
</organism>